<sequence length="122" mass="12793">MKALLIIGAISGFLTVALGAFGAHGLEGRLSEKAIATWEKAVQYQMFHTVVIIGVALLLQKIQAGSLTTAGGFFIAGILLFSGTLYIYAVSGITIFAIITPVGGVAFLIGWVLLGYTAIKYL</sequence>
<feature type="transmembrane region" description="Helical" evidence="6">
    <location>
        <begin position="41"/>
        <end position="59"/>
    </location>
</feature>
<dbReference type="OrthoDB" id="9802121at2"/>
<evidence type="ECO:0000313" key="9">
    <source>
        <dbReference type="Proteomes" id="UP000027980"/>
    </source>
</evidence>
<evidence type="ECO:0000256" key="4">
    <source>
        <dbReference type="ARBA" id="ARBA00022989"/>
    </source>
</evidence>
<dbReference type="EMBL" id="CP008876">
    <property type="protein sequence ID" value="AIF67825.1"/>
    <property type="molecule type" value="Genomic_DNA"/>
</dbReference>
<comment type="similarity">
    <text evidence="2">Belongs to the UPF0382 family.</text>
</comment>
<dbReference type="RefSeq" id="WP_038563987.1">
    <property type="nucleotide sequence ID" value="NZ_CP008876.1"/>
</dbReference>
<dbReference type="GO" id="GO:0005886">
    <property type="term" value="C:plasma membrane"/>
    <property type="evidence" value="ECO:0007669"/>
    <property type="project" value="TreeGrafter"/>
</dbReference>
<dbReference type="KEGG" id="tap:GZ22_15075"/>
<reference evidence="8 10" key="2">
    <citation type="submission" date="2016-10" db="EMBL/GenBank/DDBJ databases">
        <authorList>
            <person name="Varghese N."/>
            <person name="Submissions S."/>
        </authorList>
    </citation>
    <scope>NUCLEOTIDE SEQUENCE [LARGE SCALE GENOMIC DNA]</scope>
    <source>
        <strain evidence="8 10">DSM 21619</strain>
    </source>
</reference>
<keyword evidence="5 6" id="KW-0472">Membrane</keyword>
<evidence type="ECO:0000313" key="8">
    <source>
        <dbReference type="EMBL" id="SEN35277.1"/>
    </source>
</evidence>
<evidence type="ECO:0000256" key="6">
    <source>
        <dbReference type="SAM" id="Phobius"/>
    </source>
</evidence>
<dbReference type="GeneID" id="34223200"/>
<dbReference type="Proteomes" id="UP000027980">
    <property type="component" value="Chromosome"/>
</dbReference>
<comment type="subcellular location">
    <subcellularLocation>
        <location evidence="1">Membrane</location>
        <topology evidence="1">Multi-pass membrane protein</topology>
    </subcellularLocation>
</comment>
<dbReference type="HOGENOM" id="CLU_096548_3_1_9"/>
<organism evidence="7 9">
    <name type="scientific">Terribacillus saccharophilus</name>
    <dbReference type="NCBI Taxonomy" id="361277"/>
    <lineage>
        <taxon>Bacteria</taxon>
        <taxon>Bacillati</taxon>
        <taxon>Bacillota</taxon>
        <taxon>Bacilli</taxon>
        <taxon>Bacillales</taxon>
        <taxon>Bacillaceae</taxon>
        <taxon>Terribacillus</taxon>
    </lineage>
</organism>
<dbReference type="PANTHER" id="PTHR43461:SF1">
    <property type="entry name" value="TRANSMEMBRANE PROTEIN 256"/>
    <property type="match status" value="1"/>
</dbReference>
<keyword evidence="3 6" id="KW-0812">Transmembrane</keyword>
<proteinExistence type="inferred from homology"/>
<feature type="transmembrane region" description="Helical" evidence="6">
    <location>
        <begin position="95"/>
        <end position="119"/>
    </location>
</feature>
<feature type="transmembrane region" description="Helical" evidence="6">
    <location>
        <begin position="71"/>
        <end position="89"/>
    </location>
</feature>
<dbReference type="Proteomes" id="UP000199735">
    <property type="component" value="Unassembled WGS sequence"/>
</dbReference>
<dbReference type="AlphaFoldDB" id="A0A075LM55"/>
<accession>A0A075LM55</accession>
<protein>
    <submittedName>
        <fullName evidence="7 8">Membrane protein</fullName>
    </submittedName>
</protein>
<evidence type="ECO:0000256" key="3">
    <source>
        <dbReference type="ARBA" id="ARBA00022692"/>
    </source>
</evidence>
<dbReference type="InterPro" id="IPR006696">
    <property type="entry name" value="DUF423"/>
</dbReference>
<evidence type="ECO:0000256" key="2">
    <source>
        <dbReference type="ARBA" id="ARBA00009694"/>
    </source>
</evidence>
<gene>
    <name evidence="7" type="ORF">GZ22_15075</name>
    <name evidence="8" type="ORF">SAMN04489762_2029</name>
</gene>
<accession>A0AAX2EFS8</accession>
<reference evidence="7 9" key="1">
    <citation type="submission" date="2014-07" db="EMBL/GenBank/DDBJ databases">
        <title>Complete genome sequence of a moderately halophilic bacterium Terribacillus aidingensis MP602, isolated from Cryptomeria fortunei in Tianmu mountain in China.</title>
        <authorList>
            <person name="Wang Y."/>
            <person name="Lu P."/>
            <person name="Zhang L."/>
        </authorList>
    </citation>
    <scope>NUCLEOTIDE SEQUENCE [LARGE SCALE GENOMIC DNA]</scope>
    <source>
        <strain evidence="7 9">MP602</strain>
    </source>
</reference>
<dbReference type="EMBL" id="FOCD01000002">
    <property type="protein sequence ID" value="SEN35277.1"/>
    <property type="molecule type" value="Genomic_DNA"/>
</dbReference>
<keyword evidence="4 6" id="KW-1133">Transmembrane helix</keyword>
<evidence type="ECO:0000313" key="10">
    <source>
        <dbReference type="Proteomes" id="UP000199735"/>
    </source>
</evidence>
<dbReference type="Pfam" id="PF04241">
    <property type="entry name" value="DUF423"/>
    <property type="match status" value="1"/>
</dbReference>
<dbReference type="PANTHER" id="PTHR43461">
    <property type="entry name" value="TRANSMEMBRANE PROTEIN 256"/>
    <property type="match status" value="1"/>
</dbReference>
<name>A0A075LM55_9BACI</name>
<evidence type="ECO:0000256" key="1">
    <source>
        <dbReference type="ARBA" id="ARBA00004141"/>
    </source>
</evidence>
<evidence type="ECO:0000313" key="7">
    <source>
        <dbReference type="EMBL" id="AIF67825.1"/>
    </source>
</evidence>
<evidence type="ECO:0000256" key="5">
    <source>
        <dbReference type="ARBA" id="ARBA00023136"/>
    </source>
</evidence>